<dbReference type="PIRSF" id="PIRSF016481">
    <property type="entry name" value="Pilus_assembly_PilP"/>
    <property type="match status" value="1"/>
</dbReference>
<dbReference type="Proteomes" id="UP000190962">
    <property type="component" value="Unassembled WGS sequence"/>
</dbReference>
<proteinExistence type="predicted"/>
<reference evidence="1 3" key="1">
    <citation type="journal article" date="2014" name="BMC Genomics">
        <title>The genome of the intracellular bacterium of the coastal bivalve, Solemya velum: a blueprint for thriving in and out of symbiosis.</title>
        <authorList>
            <person name="Dmytrenko O."/>
            <person name="Russell S.L."/>
            <person name="Loo W.T."/>
            <person name="Fontanez K.M."/>
            <person name="Liao L."/>
            <person name="Roeselers G."/>
            <person name="Sharma R."/>
            <person name="Stewart F.J."/>
            <person name="Newton I.L."/>
            <person name="Woyke T."/>
            <person name="Wu D."/>
            <person name="Lang J.M."/>
            <person name="Eisen J.A."/>
            <person name="Cavanaugh C.M."/>
        </authorList>
    </citation>
    <scope>NUCLEOTIDE SEQUENCE [LARGE SCALE GENOMIC DNA]</scope>
    <source>
        <strain evidence="1 3">WH</strain>
    </source>
</reference>
<dbReference type="eggNOG" id="COG3168">
    <property type="taxonomic scope" value="Bacteria"/>
</dbReference>
<dbReference type="GeneID" id="86990705"/>
<evidence type="ECO:0000313" key="2">
    <source>
        <dbReference type="EMBL" id="OOY36250.1"/>
    </source>
</evidence>
<dbReference type="AlphaFoldDB" id="A0A0B0HDG0"/>
<gene>
    <name evidence="1" type="primary">pilP</name>
    <name evidence="2" type="ORF">BOV88_01280</name>
    <name evidence="1" type="ORF">JV46_23590</name>
</gene>
<evidence type="ECO:0000313" key="4">
    <source>
        <dbReference type="Proteomes" id="UP000190962"/>
    </source>
</evidence>
<dbReference type="PATRIC" id="fig|2340.3.peg.1158"/>
<dbReference type="EMBL" id="MPNX01000001">
    <property type="protein sequence ID" value="OOY36250.1"/>
    <property type="molecule type" value="Genomic_DNA"/>
</dbReference>
<dbReference type="OrthoDB" id="5296580at2"/>
<comment type="caution">
    <text evidence="1">The sequence shown here is derived from an EMBL/GenBank/DDBJ whole genome shotgun (WGS) entry which is preliminary data.</text>
</comment>
<protein>
    <submittedName>
        <fullName evidence="1">Type IV pilus assembly protein PilP</fullName>
    </submittedName>
</protein>
<dbReference type="Proteomes" id="UP000030856">
    <property type="component" value="Unassembled WGS sequence"/>
</dbReference>
<keyword evidence="3" id="KW-1185">Reference proteome</keyword>
<sequence length="172" mass="19265">MTSRFLLLTLPILLVLGGCSGHDDLDAYLHEVKSRPAEPIEPIPTFEPPEIYLYASGELNARTPFVVNELIIDMARDDNGIFPDQSRPREELEQFSLDTLRMVGTLELGGVNYGLVKNREGTVFRVREGNYMGQNHGRITGVHVDHIELIEIIGDRMGGYVERNSSIALGER</sequence>
<dbReference type="InterPro" id="IPR007446">
    <property type="entry name" value="PilP"/>
</dbReference>
<dbReference type="RefSeq" id="WP_043116431.1">
    <property type="nucleotide sequence ID" value="NZ_JRAA01000001.1"/>
</dbReference>
<dbReference type="Gene3D" id="2.30.30.830">
    <property type="match status" value="1"/>
</dbReference>
<evidence type="ECO:0000313" key="1">
    <source>
        <dbReference type="EMBL" id="KHF26642.1"/>
    </source>
</evidence>
<accession>A0A0B0HDG0</accession>
<dbReference type="PROSITE" id="PS51257">
    <property type="entry name" value="PROKAR_LIPOPROTEIN"/>
    <property type="match status" value="1"/>
</dbReference>
<dbReference type="STRING" id="2340.JV46_23590"/>
<name>A0A0B0HDG0_SOVGS</name>
<dbReference type="Pfam" id="PF04351">
    <property type="entry name" value="PilP"/>
    <property type="match status" value="1"/>
</dbReference>
<dbReference type="EMBL" id="JRAA01000001">
    <property type="protein sequence ID" value="KHF26642.1"/>
    <property type="molecule type" value="Genomic_DNA"/>
</dbReference>
<evidence type="ECO:0000313" key="3">
    <source>
        <dbReference type="Proteomes" id="UP000030856"/>
    </source>
</evidence>
<reference evidence="2 4" key="2">
    <citation type="submission" date="2016-11" db="EMBL/GenBank/DDBJ databases">
        <title>Mixed transmission modes and dynamic genome evolution in an obligate animal-bacterial symbiosis.</title>
        <authorList>
            <person name="Russell S.L."/>
            <person name="Corbett-Detig R.B."/>
            <person name="Cavanaugh C.M."/>
        </authorList>
    </citation>
    <scope>NUCLEOTIDE SEQUENCE [LARGE SCALE GENOMIC DNA]</scope>
    <source>
        <strain evidence="2">MA-KB16</strain>
    </source>
</reference>
<organism evidence="1 3">
    <name type="scientific">Solemya velum gill symbiont</name>
    <dbReference type="NCBI Taxonomy" id="2340"/>
    <lineage>
        <taxon>Bacteria</taxon>
        <taxon>Pseudomonadati</taxon>
        <taxon>Pseudomonadota</taxon>
        <taxon>Gammaproteobacteria</taxon>
        <taxon>sulfur-oxidizing symbionts</taxon>
    </lineage>
</organism>